<reference evidence="2 3" key="1">
    <citation type="submission" date="2016-10" db="EMBL/GenBank/DDBJ databases">
        <title>Genome sequence of the basidiomycete white-rot fungus Trametes pubescens.</title>
        <authorList>
            <person name="Makela M.R."/>
            <person name="Granchi Z."/>
            <person name="Peng M."/>
            <person name="De Vries R.P."/>
            <person name="Grigoriev I."/>
            <person name="Riley R."/>
            <person name="Hilden K."/>
        </authorList>
    </citation>
    <scope>NUCLEOTIDE SEQUENCE [LARGE SCALE GENOMIC DNA]</scope>
    <source>
        <strain evidence="2 3">FBCC735</strain>
    </source>
</reference>
<sequence length="449" mass="46979">MKKKIVEGFGEEGFDDEQPQDLLTVNNTDFDPAAEFDHGDQDDQWAQDSKHAPLEDCQPPIPLRGDTSSGTTAQARPRRTSTSHPKKRQRPREEHSNAPSSSTNSASRRLRAHHEPSKSKCKSRDANATGAEASLSSTAAPSRPPKWPASPYDADSPARESPKKAARRSTSDEGYKSEFDHSIDELVSTVKTSGFRTSSPGPSSRAASTSKAWTTAHPTLPSVRSAPKLFVAKPANTIGCTSVAPSSTSVKPRPEGHPTIVGFHTLARTPDPPPSPKAPVRLAVSSSNPVDTPSSAPKEKPSTERRFIFWSPPRVPSSPATPSASGTSLPVPIPRRPGANGGSQAGSSTAVAEETAASGSVSVVGASPPNSAASSAQGARRSGSGTPDEPIDLDEYEYVPRAGSQECPIVVDEETPDGSALESSARAASMKREADAMDVDTGAGATAAI</sequence>
<evidence type="ECO:0000256" key="1">
    <source>
        <dbReference type="SAM" id="MobiDB-lite"/>
    </source>
</evidence>
<accession>A0A1M2VRR2</accession>
<feature type="region of interest" description="Disordered" evidence="1">
    <location>
        <begin position="1"/>
        <end position="222"/>
    </location>
</feature>
<organism evidence="2 3">
    <name type="scientific">Trametes pubescens</name>
    <name type="common">White-rot fungus</name>
    <dbReference type="NCBI Taxonomy" id="154538"/>
    <lineage>
        <taxon>Eukaryota</taxon>
        <taxon>Fungi</taxon>
        <taxon>Dikarya</taxon>
        <taxon>Basidiomycota</taxon>
        <taxon>Agaricomycotina</taxon>
        <taxon>Agaricomycetes</taxon>
        <taxon>Polyporales</taxon>
        <taxon>Polyporaceae</taxon>
        <taxon>Trametes</taxon>
    </lineage>
</organism>
<feature type="region of interest" description="Disordered" evidence="1">
    <location>
        <begin position="407"/>
        <end position="449"/>
    </location>
</feature>
<dbReference type="Proteomes" id="UP000184267">
    <property type="component" value="Unassembled WGS sequence"/>
</dbReference>
<feature type="compositionally biased region" description="Polar residues" evidence="1">
    <location>
        <begin position="284"/>
        <end position="295"/>
    </location>
</feature>
<feature type="compositionally biased region" description="Basic and acidic residues" evidence="1">
    <location>
        <begin position="156"/>
        <end position="184"/>
    </location>
</feature>
<dbReference type="OMA" id="ECPIVVD"/>
<evidence type="ECO:0000313" key="3">
    <source>
        <dbReference type="Proteomes" id="UP000184267"/>
    </source>
</evidence>
<comment type="caution">
    <text evidence="2">The sequence shown here is derived from an EMBL/GenBank/DDBJ whole genome shotgun (WGS) entry which is preliminary data.</text>
</comment>
<evidence type="ECO:0000313" key="2">
    <source>
        <dbReference type="EMBL" id="OJT10283.1"/>
    </source>
</evidence>
<protein>
    <submittedName>
        <fullName evidence="2">Uncharacterized protein</fullName>
    </submittedName>
</protein>
<name>A0A1M2VRR2_TRAPU</name>
<feature type="compositionally biased region" description="Basic and acidic residues" evidence="1">
    <location>
        <begin position="113"/>
        <end position="125"/>
    </location>
</feature>
<feature type="compositionally biased region" description="Low complexity" evidence="1">
    <location>
        <begin position="97"/>
        <end position="107"/>
    </location>
</feature>
<feature type="compositionally biased region" description="Polar residues" evidence="1">
    <location>
        <begin position="238"/>
        <end position="250"/>
    </location>
</feature>
<feature type="compositionally biased region" description="Low complexity" evidence="1">
    <location>
        <begin position="317"/>
        <end position="330"/>
    </location>
</feature>
<feature type="region of interest" description="Disordered" evidence="1">
    <location>
        <begin position="237"/>
        <end position="394"/>
    </location>
</feature>
<feature type="compositionally biased region" description="Basic and acidic residues" evidence="1">
    <location>
        <begin position="297"/>
        <end position="307"/>
    </location>
</feature>
<feature type="compositionally biased region" description="Low complexity" evidence="1">
    <location>
        <begin position="345"/>
        <end position="385"/>
    </location>
</feature>
<gene>
    <name evidence="2" type="ORF">TRAPUB_13200</name>
</gene>
<feature type="compositionally biased region" description="Polar residues" evidence="1">
    <location>
        <begin position="189"/>
        <end position="217"/>
    </location>
</feature>
<feature type="compositionally biased region" description="Basic residues" evidence="1">
    <location>
        <begin position="76"/>
        <end position="90"/>
    </location>
</feature>
<feature type="compositionally biased region" description="Acidic residues" evidence="1">
    <location>
        <begin position="9"/>
        <end position="19"/>
    </location>
</feature>
<dbReference type="AlphaFoldDB" id="A0A1M2VRR2"/>
<dbReference type="EMBL" id="MNAD01000792">
    <property type="protein sequence ID" value="OJT10283.1"/>
    <property type="molecule type" value="Genomic_DNA"/>
</dbReference>
<keyword evidence="3" id="KW-1185">Reference proteome</keyword>
<proteinExistence type="predicted"/>